<dbReference type="Pfam" id="PF03478">
    <property type="entry name" value="Beta-prop_KIB1-4"/>
    <property type="match status" value="1"/>
</dbReference>
<sequence length="400" mass="46062">MEVDCGNLEALPLSLIFEKLVERIDHIYFSVVCKNWYSIAKFNYQNRQVKNNVLPMLMIPTKRRCKTKRGLYGISFDKIYNFQLSVPHNKRLCGSSHGWLAKMDITISSRLATITLLNPFNNIASIILPTIYMKNMLAKNMLGGGRSVPERNVHKVILSSNPTTNPRDYVVVAIYGGRACLAFMKAGENCWTHIDPYHHCFTDVIFYRGLVYAVGGWNHIVSFDICNSRDSFDPEKINVVSPLAFDTDYAHRAYLVESLEGDLWLVRKFIGYGDDDIDEDINPPSCGTERFEVYKLELDLKSGKLIHMLRLDSLGDNVLFLGDSDSISMSASYFANYLQKDSIYYTDDFYEEDPISYPNGPFDMKIFNVKDGGFSQHCRYQHWFTRMPPSLWVIPPFRWD</sequence>
<reference evidence="2 5" key="2">
    <citation type="journal article" date="2014" name="BMC Genomics">
        <title>An improved genome release (version Mt4.0) for the model legume Medicago truncatula.</title>
        <authorList>
            <person name="Tang H."/>
            <person name="Krishnakumar V."/>
            <person name="Bidwell S."/>
            <person name="Rosen B."/>
            <person name="Chan A."/>
            <person name="Zhou S."/>
            <person name="Gentzbittel L."/>
            <person name="Childs K.L."/>
            <person name="Yandell M."/>
            <person name="Gundlach H."/>
            <person name="Mayer K.F."/>
            <person name="Schwartz D.C."/>
            <person name="Town C.D."/>
        </authorList>
    </citation>
    <scope>GENOME REANNOTATION</scope>
    <source>
        <strain evidence="2">A17</strain>
        <strain evidence="4 5">cv. Jemalong A17</strain>
    </source>
</reference>
<dbReference type="OrthoDB" id="1519185at2759"/>
<dbReference type="InterPro" id="IPR050942">
    <property type="entry name" value="F-box_BR-signaling"/>
</dbReference>
<gene>
    <name evidence="4" type="primary">25484009</name>
    <name evidence="2" type="ordered locus">MTR_1g064570</name>
    <name evidence="3" type="ORF">MtrunA17_Chr1g0181301</name>
</gene>
<protein>
    <submittedName>
        <fullName evidence="2">Ubiquitin-protein ligase</fullName>
    </submittedName>
</protein>
<dbReference type="Proteomes" id="UP000265566">
    <property type="component" value="Chromosome 1"/>
</dbReference>
<reference evidence="4" key="3">
    <citation type="submission" date="2015-04" db="UniProtKB">
        <authorList>
            <consortium name="EnsemblPlants"/>
        </authorList>
    </citation>
    <scope>IDENTIFICATION</scope>
    <source>
        <strain evidence="4">cv. Jemalong A17</strain>
    </source>
</reference>
<dbReference type="STRING" id="3880.A0A072VKT8"/>
<reference evidence="2 5" key="1">
    <citation type="journal article" date="2011" name="Nature">
        <title>The Medicago genome provides insight into the evolution of rhizobial symbioses.</title>
        <authorList>
            <person name="Young N.D."/>
            <person name="Debelle F."/>
            <person name="Oldroyd G.E."/>
            <person name="Geurts R."/>
            <person name="Cannon S.B."/>
            <person name="Udvardi M.K."/>
            <person name="Benedito V.A."/>
            <person name="Mayer K.F."/>
            <person name="Gouzy J."/>
            <person name="Schoof H."/>
            <person name="Van de Peer Y."/>
            <person name="Proost S."/>
            <person name="Cook D.R."/>
            <person name="Meyers B.C."/>
            <person name="Spannagl M."/>
            <person name="Cheung F."/>
            <person name="De Mita S."/>
            <person name="Krishnakumar V."/>
            <person name="Gundlach H."/>
            <person name="Zhou S."/>
            <person name="Mudge J."/>
            <person name="Bharti A.K."/>
            <person name="Murray J.D."/>
            <person name="Naoumkina M.A."/>
            <person name="Rosen B."/>
            <person name="Silverstein K.A."/>
            <person name="Tang H."/>
            <person name="Rombauts S."/>
            <person name="Zhao P.X."/>
            <person name="Zhou P."/>
            <person name="Barbe V."/>
            <person name="Bardou P."/>
            <person name="Bechner M."/>
            <person name="Bellec A."/>
            <person name="Berger A."/>
            <person name="Berges H."/>
            <person name="Bidwell S."/>
            <person name="Bisseling T."/>
            <person name="Choisne N."/>
            <person name="Couloux A."/>
            <person name="Denny R."/>
            <person name="Deshpande S."/>
            <person name="Dai X."/>
            <person name="Doyle J.J."/>
            <person name="Dudez A.M."/>
            <person name="Farmer A.D."/>
            <person name="Fouteau S."/>
            <person name="Franken C."/>
            <person name="Gibelin C."/>
            <person name="Gish J."/>
            <person name="Goldstein S."/>
            <person name="Gonzalez A.J."/>
            <person name="Green P.J."/>
            <person name="Hallab A."/>
            <person name="Hartog M."/>
            <person name="Hua A."/>
            <person name="Humphray S.J."/>
            <person name="Jeong D.H."/>
            <person name="Jing Y."/>
            <person name="Jocker A."/>
            <person name="Kenton S.M."/>
            <person name="Kim D.J."/>
            <person name="Klee K."/>
            <person name="Lai H."/>
            <person name="Lang C."/>
            <person name="Lin S."/>
            <person name="Macmil S.L."/>
            <person name="Magdelenat G."/>
            <person name="Matthews L."/>
            <person name="McCorrison J."/>
            <person name="Monaghan E.L."/>
            <person name="Mun J.H."/>
            <person name="Najar F.Z."/>
            <person name="Nicholson C."/>
            <person name="Noirot C."/>
            <person name="O'Bleness M."/>
            <person name="Paule C.R."/>
            <person name="Poulain J."/>
            <person name="Prion F."/>
            <person name="Qin B."/>
            <person name="Qu C."/>
            <person name="Retzel E.F."/>
            <person name="Riddle C."/>
            <person name="Sallet E."/>
            <person name="Samain S."/>
            <person name="Samson N."/>
            <person name="Sanders I."/>
            <person name="Saurat O."/>
            <person name="Scarpelli C."/>
            <person name="Schiex T."/>
            <person name="Segurens B."/>
            <person name="Severin A.J."/>
            <person name="Sherrier D.J."/>
            <person name="Shi R."/>
            <person name="Sims S."/>
            <person name="Singer S.R."/>
            <person name="Sinharoy S."/>
            <person name="Sterck L."/>
            <person name="Viollet A."/>
            <person name="Wang B.B."/>
            <person name="Wang K."/>
            <person name="Wang M."/>
            <person name="Wang X."/>
            <person name="Warfsmann J."/>
            <person name="Weissenbach J."/>
            <person name="White D.D."/>
            <person name="White J.D."/>
            <person name="Wiley G.B."/>
            <person name="Wincker P."/>
            <person name="Xing Y."/>
            <person name="Yang L."/>
            <person name="Yao Z."/>
            <person name="Ying F."/>
            <person name="Zhai J."/>
            <person name="Zhou L."/>
            <person name="Zuber A."/>
            <person name="Denarie J."/>
            <person name="Dixon R.A."/>
            <person name="May G.D."/>
            <person name="Schwartz D.C."/>
            <person name="Rogers J."/>
            <person name="Quetier F."/>
            <person name="Town C.D."/>
            <person name="Roe B.A."/>
        </authorList>
    </citation>
    <scope>NUCLEOTIDE SEQUENCE [LARGE SCALE GENOMIC DNA]</scope>
    <source>
        <strain evidence="2">A17</strain>
        <strain evidence="4 5">cv. Jemalong A17</strain>
    </source>
</reference>
<feature type="domain" description="KIB1-4 beta-propeller" evidence="1">
    <location>
        <begin position="73"/>
        <end position="368"/>
    </location>
</feature>
<proteinExistence type="predicted"/>
<evidence type="ECO:0000313" key="5">
    <source>
        <dbReference type="Proteomes" id="UP000002051"/>
    </source>
</evidence>
<evidence type="ECO:0000313" key="2">
    <source>
        <dbReference type="EMBL" id="KEH42241.1"/>
    </source>
</evidence>
<dbReference type="Gramene" id="rna3643">
    <property type="protein sequence ID" value="RHN79802.1"/>
    <property type="gene ID" value="gene3643"/>
</dbReference>
<dbReference type="EnsemblPlants" id="KEH42241">
    <property type="protein sequence ID" value="KEH42241"/>
    <property type="gene ID" value="MTR_1g064570"/>
</dbReference>
<keyword evidence="5" id="KW-1185">Reference proteome</keyword>
<dbReference type="HOGENOM" id="CLU_019286_1_2_1"/>
<evidence type="ECO:0000313" key="4">
    <source>
        <dbReference type="EnsemblPlants" id="KEH42241"/>
    </source>
</evidence>
<dbReference type="PANTHER" id="PTHR44259:SF93">
    <property type="entry name" value="PROTEIN, PUTATIVE (DUF295)-RELATED"/>
    <property type="match status" value="1"/>
</dbReference>
<organism evidence="2 5">
    <name type="scientific">Medicago truncatula</name>
    <name type="common">Barrel medic</name>
    <name type="synonym">Medicago tribuloides</name>
    <dbReference type="NCBI Taxonomy" id="3880"/>
    <lineage>
        <taxon>Eukaryota</taxon>
        <taxon>Viridiplantae</taxon>
        <taxon>Streptophyta</taxon>
        <taxon>Embryophyta</taxon>
        <taxon>Tracheophyta</taxon>
        <taxon>Spermatophyta</taxon>
        <taxon>Magnoliopsida</taxon>
        <taxon>eudicotyledons</taxon>
        <taxon>Gunneridae</taxon>
        <taxon>Pentapetalae</taxon>
        <taxon>rosids</taxon>
        <taxon>fabids</taxon>
        <taxon>Fabales</taxon>
        <taxon>Fabaceae</taxon>
        <taxon>Papilionoideae</taxon>
        <taxon>50 kb inversion clade</taxon>
        <taxon>NPAAA clade</taxon>
        <taxon>Hologalegina</taxon>
        <taxon>IRL clade</taxon>
        <taxon>Trifolieae</taxon>
        <taxon>Medicago</taxon>
    </lineage>
</organism>
<name>A0A072VKT8_MEDTR</name>
<keyword evidence="2" id="KW-0436">Ligase</keyword>
<dbReference type="PANTHER" id="PTHR44259">
    <property type="entry name" value="OS07G0183000 PROTEIN-RELATED"/>
    <property type="match status" value="1"/>
</dbReference>
<dbReference type="InterPro" id="IPR005174">
    <property type="entry name" value="KIB1-4_b-propeller"/>
</dbReference>
<dbReference type="AlphaFoldDB" id="A0A072VKT8"/>
<evidence type="ECO:0000313" key="3">
    <source>
        <dbReference type="EMBL" id="RHN79802.1"/>
    </source>
</evidence>
<dbReference type="Proteomes" id="UP000002051">
    <property type="component" value="Unassembled WGS sequence"/>
</dbReference>
<dbReference type="EMBL" id="PSQE01000001">
    <property type="protein sequence ID" value="RHN79802.1"/>
    <property type="molecule type" value="Genomic_DNA"/>
</dbReference>
<reference evidence="3" key="4">
    <citation type="journal article" date="2018" name="Nat. Plants">
        <title>Whole-genome landscape of Medicago truncatula symbiotic genes.</title>
        <authorList>
            <person name="Pecrix Y."/>
            <person name="Gamas P."/>
            <person name="Carrere S."/>
        </authorList>
    </citation>
    <scope>NUCLEOTIDE SEQUENCE</scope>
    <source>
        <tissue evidence="3">Leaves</tissue>
    </source>
</reference>
<dbReference type="KEGG" id="mtr:25484009"/>
<accession>A0A072VKT8</accession>
<dbReference type="EMBL" id="CM001217">
    <property type="protein sequence ID" value="KEH42241.1"/>
    <property type="molecule type" value="Genomic_DNA"/>
</dbReference>
<evidence type="ECO:0000259" key="1">
    <source>
        <dbReference type="Pfam" id="PF03478"/>
    </source>
</evidence>
<dbReference type="GO" id="GO:0016874">
    <property type="term" value="F:ligase activity"/>
    <property type="evidence" value="ECO:0007669"/>
    <property type="project" value="UniProtKB-KW"/>
</dbReference>